<dbReference type="EMBL" id="DRXE01000179">
    <property type="protein sequence ID" value="HHM68001.1"/>
    <property type="molecule type" value="Genomic_DNA"/>
</dbReference>
<comment type="caution">
    <text evidence="2">The sequence shown here is derived from an EMBL/GenBank/DDBJ whole genome shotgun (WGS) entry which is preliminary data.</text>
</comment>
<organism evidence="2">
    <name type="scientific">Thermus caliditerrae</name>
    <dbReference type="NCBI Taxonomy" id="1330700"/>
    <lineage>
        <taxon>Bacteria</taxon>
        <taxon>Thermotogati</taxon>
        <taxon>Deinococcota</taxon>
        <taxon>Deinococci</taxon>
        <taxon>Thermales</taxon>
        <taxon>Thermaceae</taxon>
        <taxon>Thermus</taxon>
    </lineage>
</organism>
<evidence type="ECO:0000313" key="2">
    <source>
        <dbReference type="EMBL" id="HHM68001.1"/>
    </source>
</evidence>
<feature type="compositionally biased region" description="Pro residues" evidence="1">
    <location>
        <begin position="159"/>
        <end position="182"/>
    </location>
</feature>
<name>A0A7C5REJ8_9DEIN</name>
<feature type="region of interest" description="Disordered" evidence="1">
    <location>
        <begin position="144"/>
        <end position="191"/>
    </location>
</feature>
<accession>A0A7C5REJ8</accession>
<proteinExistence type="predicted"/>
<dbReference type="AlphaFoldDB" id="A0A7C5REJ8"/>
<protein>
    <submittedName>
        <fullName evidence="2">Uncharacterized protein</fullName>
    </submittedName>
</protein>
<gene>
    <name evidence="2" type="ORF">ENM28_04690</name>
</gene>
<reference evidence="2" key="1">
    <citation type="journal article" date="2020" name="mSystems">
        <title>Genome- and Community-Level Interaction Insights into Carbon Utilization and Element Cycling Functions of Hydrothermarchaeota in Hydrothermal Sediment.</title>
        <authorList>
            <person name="Zhou Z."/>
            <person name="Liu Y."/>
            <person name="Xu W."/>
            <person name="Pan J."/>
            <person name="Luo Z.H."/>
            <person name="Li M."/>
        </authorList>
    </citation>
    <scope>NUCLEOTIDE SEQUENCE [LARGE SCALE GENOMIC DNA]</scope>
    <source>
        <strain evidence="2">SpSt-1071</strain>
    </source>
</reference>
<sequence length="252" mass="28357">MTAVQVQMPSVEVLEMGLRVVGTLSASEWEQIGHWLAREHQGHQWRIGDWWNANRDNIPDNHLITLLEQLELDIKTLRNLGSICAAYPIEDRIPGLSLTHHRIAVSLPPAERRAVLMAAKENGWSTRELERRVRERKKELAKELAEDEPLVLPLTSRPNPDPVPTPAPEPVIPRPAPRPVRLPEPEPEPDPIWVEPDATGLRIGHTAYPLAQVAIRDNRIVIWDPHWRMDAGGARAMAQVLAVAADILEGVR</sequence>
<evidence type="ECO:0000256" key="1">
    <source>
        <dbReference type="SAM" id="MobiDB-lite"/>
    </source>
</evidence>